<dbReference type="SFLD" id="SFLDG01082">
    <property type="entry name" value="B12-binding_domain_containing"/>
    <property type="match status" value="1"/>
</dbReference>
<evidence type="ECO:0000256" key="4">
    <source>
        <dbReference type="ARBA" id="ARBA00022691"/>
    </source>
</evidence>
<evidence type="ECO:0000256" key="2">
    <source>
        <dbReference type="ARBA" id="ARBA00022603"/>
    </source>
</evidence>
<evidence type="ECO:0000313" key="11">
    <source>
        <dbReference type="Proteomes" id="UP000199800"/>
    </source>
</evidence>
<sequence length="438" mass="50717">MSNKILFIVKSSSDNDVQAANNYMPPLGLLSIANMLRFHGYDAQVVDFSERIYDINEIVSIIEENNPLYIAFSVYTENVGNVFKMCRYLKRKFPSIPIVLGGPHPTLDIEYCKRKRYVDFILIGDGEHNALELADSLRTNQKIISFSDIKGLVYKDENEEYCQKSDRQFVTNLDLLPIINRDYIKKCFNTTLPTVYSSRGCPGRCIYCAAPAMSGNKYRIRNIDHVFLESLYVTETCSDYYQIFYCDDTFTVFRNRLERFIELCNQPGIQLIWRCESRVDALYRYSDLLEGLKSAGCRRIQFGIESGNQQVLNDIRKGLILEQAYELIDKTVNTGIPVVTSFMFGHYCDTEETMNDTLHMMEYLKEKYGSKVEIAYGLNTPFPGTYQYNHISELGMELLIKDFVELDMYSAVVETENFDQKMLREFNERAMKIYNIGG</sequence>
<dbReference type="GO" id="GO:0005829">
    <property type="term" value="C:cytosol"/>
    <property type="evidence" value="ECO:0007669"/>
    <property type="project" value="TreeGrafter"/>
</dbReference>
<keyword evidence="4" id="KW-0949">S-adenosyl-L-methionine</keyword>
<keyword evidence="3" id="KW-0808">Transferase</keyword>
<protein>
    <submittedName>
        <fullName evidence="10">Radical SAM superfamily enzyme YgiQ, UPF0313 family</fullName>
    </submittedName>
</protein>
<feature type="domain" description="Radical SAM core" evidence="9">
    <location>
        <begin position="187"/>
        <end position="419"/>
    </location>
</feature>
<keyword evidence="5" id="KW-0479">Metal-binding</keyword>
<evidence type="ECO:0000256" key="7">
    <source>
        <dbReference type="ARBA" id="ARBA00023014"/>
    </source>
</evidence>
<dbReference type="Pfam" id="PF04055">
    <property type="entry name" value="Radical_SAM"/>
    <property type="match status" value="1"/>
</dbReference>
<dbReference type="InterPro" id="IPR058240">
    <property type="entry name" value="rSAM_sf"/>
</dbReference>
<evidence type="ECO:0000256" key="5">
    <source>
        <dbReference type="ARBA" id="ARBA00022723"/>
    </source>
</evidence>
<dbReference type="GO" id="GO:0046872">
    <property type="term" value="F:metal ion binding"/>
    <property type="evidence" value="ECO:0007669"/>
    <property type="project" value="UniProtKB-KW"/>
</dbReference>
<dbReference type="SUPFAM" id="SSF52242">
    <property type="entry name" value="Cobalamin (vitamin B12)-binding domain"/>
    <property type="match status" value="1"/>
</dbReference>
<name>A0A1I0DZ26_9FIRM</name>
<dbReference type="Gene3D" id="3.40.50.280">
    <property type="entry name" value="Cobalamin-binding domain"/>
    <property type="match status" value="1"/>
</dbReference>
<dbReference type="SUPFAM" id="SSF102114">
    <property type="entry name" value="Radical SAM enzymes"/>
    <property type="match status" value="1"/>
</dbReference>
<dbReference type="InterPro" id="IPR036724">
    <property type="entry name" value="Cobalamin-bd_sf"/>
</dbReference>
<dbReference type="RefSeq" id="WP_092478321.1">
    <property type="nucleotide sequence ID" value="NZ_FOHN01000017.1"/>
</dbReference>
<dbReference type="InterPro" id="IPR006158">
    <property type="entry name" value="Cobalamin-bd"/>
</dbReference>
<dbReference type="PANTHER" id="PTHR43409">
    <property type="entry name" value="ANAEROBIC MAGNESIUM-PROTOPORPHYRIN IX MONOMETHYL ESTER CYCLASE-RELATED"/>
    <property type="match status" value="1"/>
</dbReference>
<dbReference type="EMBL" id="FOHN01000017">
    <property type="protein sequence ID" value="SET37703.1"/>
    <property type="molecule type" value="Genomic_DNA"/>
</dbReference>
<dbReference type="GO" id="GO:0031419">
    <property type="term" value="F:cobalamin binding"/>
    <property type="evidence" value="ECO:0007669"/>
    <property type="project" value="InterPro"/>
</dbReference>
<evidence type="ECO:0000256" key="1">
    <source>
        <dbReference type="ARBA" id="ARBA00001966"/>
    </source>
</evidence>
<accession>A0A1I0DZ26</accession>
<evidence type="ECO:0000259" key="9">
    <source>
        <dbReference type="PROSITE" id="PS51918"/>
    </source>
</evidence>
<dbReference type="GO" id="GO:0051539">
    <property type="term" value="F:4 iron, 4 sulfur cluster binding"/>
    <property type="evidence" value="ECO:0007669"/>
    <property type="project" value="UniProtKB-KW"/>
</dbReference>
<proteinExistence type="predicted"/>
<reference evidence="10 11" key="1">
    <citation type="submission" date="2016-10" db="EMBL/GenBank/DDBJ databases">
        <authorList>
            <person name="de Groot N.N."/>
        </authorList>
    </citation>
    <scope>NUCLEOTIDE SEQUENCE [LARGE SCALE GENOMIC DNA]</scope>
    <source>
        <strain evidence="10 11">DSM 1801</strain>
    </source>
</reference>
<dbReference type="SFLD" id="SFLDG01123">
    <property type="entry name" value="methyltransferase_(Class_B)"/>
    <property type="match status" value="1"/>
</dbReference>
<dbReference type="InterPro" id="IPR023404">
    <property type="entry name" value="rSAM_horseshoe"/>
</dbReference>
<dbReference type="CDD" id="cd01335">
    <property type="entry name" value="Radical_SAM"/>
    <property type="match status" value="1"/>
</dbReference>
<dbReference type="InterPro" id="IPR006638">
    <property type="entry name" value="Elp3/MiaA/NifB-like_rSAM"/>
</dbReference>
<dbReference type="InterPro" id="IPR051198">
    <property type="entry name" value="BchE-like"/>
</dbReference>
<dbReference type="SFLD" id="SFLDS00029">
    <property type="entry name" value="Radical_SAM"/>
    <property type="match status" value="1"/>
</dbReference>
<evidence type="ECO:0000256" key="6">
    <source>
        <dbReference type="ARBA" id="ARBA00023004"/>
    </source>
</evidence>
<feature type="domain" description="B12-binding" evidence="8">
    <location>
        <begin position="12"/>
        <end position="144"/>
    </location>
</feature>
<dbReference type="STRING" id="29364.SAMN04487772_11758"/>
<keyword evidence="6" id="KW-0408">Iron</keyword>
<dbReference type="SMART" id="SM00729">
    <property type="entry name" value="Elp3"/>
    <property type="match status" value="1"/>
</dbReference>
<evidence type="ECO:0000313" key="10">
    <source>
        <dbReference type="EMBL" id="SET37703.1"/>
    </source>
</evidence>
<keyword evidence="11" id="KW-1185">Reference proteome</keyword>
<dbReference type="InterPro" id="IPR034466">
    <property type="entry name" value="Methyltransferase_Class_B"/>
</dbReference>
<dbReference type="PROSITE" id="PS51332">
    <property type="entry name" value="B12_BINDING"/>
    <property type="match status" value="1"/>
</dbReference>
<comment type="cofactor">
    <cofactor evidence="1">
        <name>[4Fe-4S] cluster</name>
        <dbReference type="ChEBI" id="CHEBI:49883"/>
    </cofactor>
</comment>
<dbReference type="OrthoDB" id="9801659at2"/>
<dbReference type="CDD" id="cd02068">
    <property type="entry name" value="radical_SAM_B12_BD"/>
    <property type="match status" value="1"/>
</dbReference>
<gene>
    <name evidence="10" type="ORF">SAMN04487772_11758</name>
</gene>
<organism evidence="10 11">
    <name type="scientific">[Clostridium] polysaccharolyticum</name>
    <dbReference type="NCBI Taxonomy" id="29364"/>
    <lineage>
        <taxon>Bacteria</taxon>
        <taxon>Bacillati</taxon>
        <taxon>Bacillota</taxon>
        <taxon>Clostridia</taxon>
        <taxon>Lachnospirales</taxon>
        <taxon>Lachnospiraceae</taxon>
    </lineage>
</organism>
<dbReference type="InterPro" id="IPR007197">
    <property type="entry name" value="rSAM"/>
</dbReference>
<dbReference type="PANTHER" id="PTHR43409:SF7">
    <property type="entry name" value="BLL1977 PROTEIN"/>
    <property type="match status" value="1"/>
</dbReference>
<dbReference type="AlphaFoldDB" id="A0A1I0DZ26"/>
<dbReference type="Pfam" id="PF02310">
    <property type="entry name" value="B12-binding"/>
    <property type="match status" value="1"/>
</dbReference>
<dbReference type="PROSITE" id="PS51918">
    <property type="entry name" value="RADICAL_SAM"/>
    <property type="match status" value="1"/>
</dbReference>
<dbReference type="Gene3D" id="3.80.30.20">
    <property type="entry name" value="tm_1862 like domain"/>
    <property type="match status" value="1"/>
</dbReference>
<keyword evidence="2" id="KW-0489">Methyltransferase</keyword>
<evidence type="ECO:0000256" key="3">
    <source>
        <dbReference type="ARBA" id="ARBA00022679"/>
    </source>
</evidence>
<dbReference type="GO" id="GO:0003824">
    <property type="term" value="F:catalytic activity"/>
    <property type="evidence" value="ECO:0007669"/>
    <property type="project" value="InterPro"/>
</dbReference>
<dbReference type="Proteomes" id="UP000199800">
    <property type="component" value="Unassembled WGS sequence"/>
</dbReference>
<keyword evidence="7" id="KW-0411">Iron-sulfur</keyword>
<evidence type="ECO:0000259" key="8">
    <source>
        <dbReference type="PROSITE" id="PS51332"/>
    </source>
</evidence>